<accession>A0A4P7A176</accession>
<dbReference type="SUPFAM" id="SSF55729">
    <property type="entry name" value="Acyl-CoA N-acyltransferases (Nat)"/>
    <property type="match status" value="1"/>
</dbReference>
<dbReference type="PROSITE" id="PS51186">
    <property type="entry name" value="GNAT"/>
    <property type="match status" value="1"/>
</dbReference>
<evidence type="ECO:0000313" key="3">
    <source>
        <dbReference type="Proteomes" id="UP000294292"/>
    </source>
</evidence>
<gene>
    <name evidence="2" type="ORF">E2636_17225</name>
</gene>
<dbReference type="InterPro" id="IPR016181">
    <property type="entry name" value="Acyl_CoA_acyltransferase"/>
</dbReference>
<proteinExistence type="predicted"/>
<dbReference type="AlphaFoldDB" id="A0A4P7A176"/>
<dbReference type="RefSeq" id="WP_134211461.1">
    <property type="nucleotide sequence ID" value="NZ_CP038015.1"/>
</dbReference>
<dbReference type="InterPro" id="IPR000182">
    <property type="entry name" value="GNAT_dom"/>
</dbReference>
<dbReference type="Pfam" id="PF00583">
    <property type="entry name" value="Acetyltransf_1"/>
    <property type="match status" value="1"/>
</dbReference>
<dbReference type="CDD" id="cd04301">
    <property type="entry name" value="NAT_SF"/>
    <property type="match status" value="1"/>
</dbReference>
<dbReference type="GO" id="GO:0016747">
    <property type="term" value="F:acyltransferase activity, transferring groups other than amino-acyl groups"/>
    <property type="evidence" value="ECO:0007669"/>
    <property type="project" value="InterPro"/>
</dbReference>
<evidence type="ECO:0000313" key="2">
    <source>
        <dbReference type="EMBL" id="QBP42770.1"/>
    </source>
</evidence>
<name>A0A4P7A176_9BACL</name>
<reference evidence="2 3" key="1">
    <citation type="submission" date="2019-03" db="EMBL/GenBank/DDBJ databases">
        <title>Complete genome sequence of Paenisporosarcina antarctica CGMCC 1.6503T.</title>
        <authorList>
            <person name="Rong J.-C."/>
            <person name="Chi N.-Y."/>
            <person name="Zhang Q.-F."/>
        </authorList>
    </citation>
    <scope>NUCLEOTIDE SEQUENCE [LARGE SCALE GENOMIC DNA]</scope>
    <source>
        <strain evidence="2 3">CGMCC 1.6503</strain>
    </source>
</reference>
<dbReference type="PANTHER" id="PTHR43415">
    <property type="entry name" value="SPERMIDINE N(1)-ACETYLTRANSFERASE"/>
    <property type="match status" value="1"/>
</dbReference>
<keyword evidence="2" id="KW-0808">Transferase</keyword>
<dbReference type="OrthoDB" id="9798006at2"/>
<evidence type="ECO:0000259" key="1">
    <source>
        <dbReference type="PROSITE" id="PS51186"/>
    </source>
</evidence>
<feature type="domain" description="N-acetyltransferase" evidence="1">
    <location>
        <begin position="6"/>
        <end position="173"/>
    </location>
</feature>
<dbReference type="KEGG" id="panc:E2636_17225"/>
<dbReference type="PANTHER" id="PTHR43415:SF3">
    <property type="entry name" value="GNAT-FAMILY ACETYLTRANSFERASE"/>
    <property type="match status" value="1"/>
</dbReference>
<protein>
    <submittedName>
        <fullName evidence="2">GNAT family N-acetyltransferase</fullName>
    </submittedName>
</protein>
<organism evidence="2 3">
    <name type="scientific">Paenisporosarcina antarctica</name>
    <dbReference type="NCBI Taxonomy" id="417367"/>
    <lineage>
        <taxon>Bacteria</taxon>
        <taxon>Bacillati</taxon>
        <taxon>Bacillota</taxon>
        <taxon>Bacilli</taxon>
        <taxon>Bacillales</taxon>
        <taxon>Caryophanaceae</taxon>
        <taxon>Paenisporosarcina</taxon>
    </lineage>
</organism>
<sequence length="173" mass="20499">MTTHFIKLTEPTSNLVEVFNRWENDSTLIPLTRPNRNQSELELRYKLTLNELTKRLENHHIYLIYLDDQLIGEMNYMVDPIHLYKKEQGTAWIGITIGESEGRGKGIGYAAIQYLEDQIKKQGLKRVELGVFEFNKQAQKLYEKLGYKKIGSIDSFTFWQDKMWTDIRMEKYI</sequence>
<dbReference type="Gene3D" id="3.40.630.30">
    <property type="match status" value="1"/>
</dbReference>
<dbReference type="Proteomes" id="UP000294292">
    <property type="component" value="Chromosome"/>
</dbReference>
<keyword evidence="3" id="KW-1185">Reference proteome</keyword>
<dbReference type="EMBL" id="CP038015">
    <property type="protein sequence ID" value="QBP42770.1"/>
    <property type="molecule type" value="Genomic_DNA"/>
</dbReference>